<dbReference type="GeneID" id="5036367"/>
<name>A0DJG8_PARTE</name>
<organism evidence="1 2">
    <name type="scientific">Paramecium tetraurelia</name>
    <dbReference type="NCBI Taxonomy" id="5888"/>
    <lineage>
        <taxon>Eukaryota</taxon>
        <taxon>Sar</taxon>
        <taxon>Alveolata</taxon>
        <taxon>Ciliophora</taxon>
        <taxon>Intramacronucleata</taxon>
        <taxon>Oligohymenophorea</taxon>
        <taxon>Peniculida</taxon>
        <taxon>Parameciidae</taxon>
        <taxon>Paramecium</taxon>
    </lineage>
</organism>
<evidence type="ECO:0000313" key="1">
    <source>
        <dbReference type="EMBL" id="CAK83185.1"/>
    </source>
</evidence>
<gene>
    <name evidence="1" type="ORF">GSPATT00017529001</name>
</gene>
<keyword evidence="2" id="KW-1185">Reference proteome</keyword>
<dbReference type="KEGG" id="ptm:GSPATT00017529001"/>
<dbReference type="AlphaFoldDB" id="A0DJG8"/>
<reference evidence="1 2" key="1">
    <citation type="journal article" date="2006" name="Nature">
        <title>Global trends of whole-genome duplications revealed by the ciliate Paramecium tetraurelia.</title>
        <authorList>
            <consortium name="Genoscope"/>
            <person name="Aury J.-M."/>
            <person name="Jaillon O."/>
            <person name="Duret L."/>
            <person name="Noel B."/>
            <person name="Jubin C."/>
            <person name="Porcel B.M."/>
            <person name="Segurens B."/>
            <person name="Daubin V."/>
            <person name="Anthouard V."/>
            <person name="Aiach N."/>
            <person name="Arnaiz O."/>
            <person name="Billaut A."/>
            <person name="Beisson J."/>
            <person name="Blanc I."/>
            <person name="Bouhouche K."/>
            <person name="Camara F."/>
            <person name="Duharcourt S."/>
            <person name="Guigo R."/>
            <person name="Gogendeau D."/>
            <person name="Katinka M."/>
            <person name="Keller A.-M."/>
            <person name="Kissmehl R."/>
            <person name="Klotz C."/>
            <person name="Koll F."/>
            <person name="Le Moue A."/>
            <person name="Lepere C."/>
            <person name="Malinsky S."/>
            <person name="Nowacki M."/>
            <person name="Nowak J.K."/>
            <person name="Plattner H."/>
            <person name="Poulain J."/>
            <person name="Ruiz F."/>
            <person name="Serrano V."/>
            <person name="Zagulski M."/>
            <person name="Dessen P."/>
            <person name="Betermier M."/>
            <person name="Weissenbach J."/>
            <person name="Scarpelli C."/>
            <person name="Schachter V."/>
            <person name="Sperling L."/>
            <person name="Meyer E."/>
            <person name="Cohen J."/>
            <person name="Wincker P."/>
        </authorList>
    </citation>
    <scope>NUCLEOTIDE SEQUENCE [LARGE SCALE GENOMIC DNA]</scope>
    <source>
        <strain evidence="1 2">Stock d4-2</strain>
    </source>
</reference>
<sequence length="164" mass="19533">MNDLKKPLYERFSTFDGPEYLSVSDSISSPQLSSDLEQLCVNIVICYEFTRLPEDLQKIKLKNDKKSELLKINQNIKTRSKQFIHKDYQLSNYFEQQSNQQISGTQANQKYWLRNINLQIIKKLMIEFMLKIQELCRYLDEEQEDCKIEFQYCSCLNFESMGVI</sequence>
<protein>
    <submittedName>
        <fullName evidence="1">Uncharacterized protein</fullName>
    </submittedName>
</protein>
<accession>A0DJG8</accession>
<proteinExistence type="predicted"/>
<dbReference type="HOGENOM" id="CLU_1622194_0_0_1"/>
<dbReference type="Proteomes" id="UP000000600">
    <property type="component" value="Unassembled WGS sequence"/>
</dbReference>
<evidence type="ECO:0000313" key="2">
    <source>
        <dbReference type="Proteomes" id="UP000000600"/>
    </source>
</evidence>
<dbReference type="EMBL" id="CT868463">
    <property type="protein sequence ID" value="CAK83185.1"/>
    <property type="molecule type" value="Genomic_DNA"/>
</dbReference>
<dbReference type="RefSeq" id="XP_001450582.1">
    <property type="nucleotide sequence ID" value="XM_001450545.1"/>
</dbReference>
<dbReference type="InParanoid" id="A0DJG8"/>